<dbReference type="AlphaFoldDB" id="A0A081CYI3"/>
<dbReference type="Pfam" id="PF05988">
    <property type="entry name" value="DUF899"/>
    <property type="match status" value="1"/>
</dbReference>
<dbReference type="RefSeq" id="WP_045231260.1">
    <property type="nucleotide sequence ID" value="NZ_BBJU01000019.1"/>
</dbReference>
<dbReference type="InterPro" id="IPR010296">
    <property type="entry name" value="DUF899_thioredox"/>
</dbReference>
<reference evidence="1 2" key="1">
    <citation type="submission" date="2014-08" db="EMBL/GenBank/DDBJ databases">
        <title>Whole genome shotgun sequence of Rhizobium rubi NBRC 13261.</title>
        <authorList>
            <person name="Katano-Makiyama Y."/>
            <person name="Hosoyama A."/>
            <person name="Hashimoto M."/>
            <person name="Hosoyama Y."/>
            <person name="Noguchi M."/>
            <person name="Tsuchikane K."/>
            <person name="Uohara A."/>
            <person name="Ohji S."/>
            <person name="Ichikawa N."/>
            <person name="Kimura A."/>
            <person name="Yamazoe A."/>
            <person name="Fujita N."/>
        </authorList>
    </citation>
    <scope>NUCLEOTIDE SEQUENCE [LARGE SCALE GENOMIC DNA]</scope>
    <source>
        <strain evidence="1 2">NBRC 13261</strain>
    </source>
</reference>
<evidence type="ECO:0008006" key="3">
    <source>
        <dbReference type="Google" id="ProtNLM"/>
    </source>
</evidence>
<comment type="caution">
    <text evidence="1">The sequence shown here is derived from an EMBL/GenBank/DDBJ whole genome shotgun (WGS) entry which is preliminary data.</text>
</comment>
<dbReference type="OrthoDB" id="7331188at2"/>
<protein>
    <recommendedName>
        <fullName evidence="3">Thioredoxin domain-containing protein</fullName>
    </recommendedName>
</protein>
<evidence type="ECO:0000313" key="2">
    <source>
        <dbReference type="Proteomes" id="UP000028701"/>
    </source>
</evidence>
<gene>
    <name evidence="1" type="ORF">RRU01S_19_01340</name>
</gene>
<sequence>MPHAVVSKEEWLEARKALLAQEKELTRARDRLNEARRALPWEPVTKEYIFDTPSGPKSLGELFGTCSQLIVYHFMLAPDWEEGCVGCSFFADHVDGAMAHLKAGDAAFVAASRAPLDKIEAYKARMGWKFPWVSSQGSDFNYDYQASFREEDVASGTITYNYTDMPAMGDLKDLHGTSVFAKDEDGKVFHTYSTYARGAEQTLATLMLLDLVPKGRNEEGTMDWVRRHDQYEDAPKAASCCH</sequence>
<dbReference type="Proteomes" id="UP000028701">
    <property type="component" value="Unassembled WGS sequence"/>
</dbReference>
<evidence type="ECO:0000313" key="1">
    <source>
        <dbReference type="EMBL" id="GAK71729.1"/>
    </source>
</evidence>
<dbReference type="EMBL" id="BBJU01000019">
    <property type="protein sequence ID" value="GAK71729.1"/>
    <property type="molecule type" value="Genomic_DNA"/>
</dbReference>
<dbReference type="InterPro" id="IPR036249">
    <property type="entry name" value="Thioredoxin-like_sf"/>
</dbReference>
<organism evidence="1 2">
    <name type="scientific">Agrobacterium rubi TR3 = NBRC 13261</name>
    <dbReference type="NCBI Taxonomy" id="1368415"/>
    <lineage>
        <taxon>Bacteria</taxon>
        <taxon>Pseudomonadati</taxon>
        <taxon>Pseudomonadota</taxon>
        <taxon>Alphaproteobacteria</taxon>
        <taxon>Hyphomicrobiales</taxon>
        <taxon>Rhizobiaceae</taxon>
        <taxon>Rhizobium/Agrobacterium group</taxon>
        <taxon>Agrobacterium</taxon>
    </lineage>
</organism>
<dbReference type="SUPFAM" id="SSF52833">
    <property type="entry name" value="Thioredoxin-like"/>
    <property type="match status" value="1"/>
</dbReference>
<dbReference type="Gene3D" id="3.40.30.10">
    <property type="entry name" value="Glutaredoxin"/>
    <property type="match status" value="1"/>
</dbReference>
<accession>A0A081CYI3</accession>
<name>A0A081CYI3_9HYPH</name>
<proteinExistence type="predicted"/>
<dbReference type="eggNOG" id="COG4312">
    <property type="taxonomic scope" value="Bacteria"/>
</dbReference>